<keyword evidence="3" id="KW-1185">Reference proteome</keyword>
<dbReference type="PANTHER" id="PTHR43617:SF35">
    <property type="entry name" value="[RIBOSOMAL PROTEIN BS18]-ALANINE N-ACETYLTRANSFERASE"/>
    <property type="match status" value="1"/>
</dbReference>
<evidence type="ECO:0000313" key="3">
    <source>
        <dbReference type="Proteomes" id="UP000000771"/>
    </source>
</evidence>
<dbReference type="eggNOG" id="COG0456">
    <property type="taxonomic scope" value="Bacteria"/>
</dbReference>
<keyword evidence="2" id="KW-0808">Transferase</keyword>
<dbReference type="EMBL" id="CP001631">
    <property type="protein sequence ID" value="ACU53409.1"/>
    <property type="molecule type" value="Genomic_DNA"/>
</dbReference>
<dbReference type="PANTHER" id="PTHR43617">
    <property type="entry name" value="L-AMINO ACID N-ACETYLTRANSFERASE"/>
    <property type="match status" value="1"/>
</dbReference>
<dbReference type="NCBIfam" id="TIGR01575">
    <property type="entry name" value="rimI"/>
    <property type="match status" value="1"/>
</dbReference>
<dbReference type="AlphaFoldDB" id="C7M315"/>
<dbReference type="RefSeq" id="WP_015797910.1">
    <property type="nucleotide sequence ID" value="NC_013124.1"/>
</dbReference>
<dbReference type="Gene3D" id="3.40.630.30">
    <property type="match status" value="1"/>
</dbReference>
<dbReference type="KEGG" id="afo:Afer_0441"/>
<feature type="domain" description="N-acetyltransferase" evidence="1">
    <location>
        <begin position="2"/>
        <end position="146"/>
    </location>
</feature>
<evidence type="ECO:0000313" key="2">
    <source>
        <dbReference type="EMBL" id="ACU53409.1"/>
    </source>
</evidence>
<dbReference type="InterPro" id="IPR000182">
    <property type="entry name" value="GNAT_dom"/>
</dbReference>
<dbReference type="OrthoDB" id="529907at2"/>
<organism evidence="2 3">
    <name type="scientific">Acidimicrobium ferrooxidans (strain DSM 10331 / JCM 15462 / NBRC 103882 / ICP)</name>
    <dbReference type="NCBI Taxonomy" id="525909"/>
    <lineage>
        <taxon>Bacteria</taxon>
        <taxon>Bacillati</taxon>
        <taxon>Actinomycetota</taxon>
        <taxon>Acidimicrobiia</taxon>
        <taxon>Acidimicrobiales</taxon>
        <taxon>Acidimicrobiaceae</taxon>
        <taxon>Acidimicrobium</taxon>
    </lineage>
</organism>
<dbReference type="STRING" id="525909.Afer_0441"/>
<dbReference type="PROSITE" id="PS51186">
    <property type="entry name" value="GNAT"/>
    <property type="match status" value="1"/>
</dbReference>
<dbReference type="GO" id="GO:0008999">
    <property type="term" value="F:protein-N-terminal-alanine acetyltransferase activity"/>
    <property type="evidence" value="ECO:0007669"/>
    <property type="project" value="TreeGrafter"/>
</dbReference>
<accession>C7M315</accession>
<name>C7M315_ACIFD</name>
<reference evidence="2 3" key="1">
    <citation type="journal article" date="2009" name="Stand. Genomic Sci.">
        <title>Complete genome sequence of Acidimicrobium ferrooxidans type strain (ICP).</title>
        <authorList>
            <person name="Clum A."/>
            <person name="Nolan M."/>
            <person name="Lang E."/>
            <person name="Glavina Del Rio T."/>
            <person name="Tice H."/>
            <person name="Copeland A."/>
            <person name="Cheng J.F."/>
            <person name="Lucas S."/>
            <person name="Chen F."/>
            <person name="Bruce D."/>
            <person name="Goodwin L."/>
            <person name="Pitluck S."/>
            <person name="Ivanova N."/>
            <person name="Mavrommatis K."/>
            <person name="Mikhailova N."/>
            <person name="Pati A."/>
            <person name="Chen A."/>
            <person name="Palaniappan K."/>
            <person name="Goker M."/>
            <person name="Spring S."/>
            <person name="Land M."/>
            <person name="Hauser L."/>
            <person name="Chang Y.J."/>
            <person name="Jeffries C.C."/>
            <person name="Chain P."/>
            <person name="Bristow J."/>
            <person name="Eisen J.A."/>
            <person name="Markowitz V."/>
            <person name="Hugenholtz P."/>
            <person name="Kyrpides N.C."/>
            <person name="Klenk H.P."/>
            <person name="Lapidus A."/>
        </authorList>
    </citation>
    <scope>NUCLEOTIDE SEQUENCE [LARGE SCALE GENOMIC DNA]</scope>
    <source>
        <strain evidence="3">DSM 10331 / JCM 15462 / NBRC 103882 / ICP</strain>
    </source>
</reference>
<evidence type="ECO:0000259" key="1">
    <source>
        <dbReference type="PROSITE" id="PS51186"/>
    </source>
</evidence>
<protein>
    <submittedName>
        <fullName evidence="2">Ribosomal-protein-alanine acetyltransferase</fullName>
    </submittedName>
</protein>
<dbReference type="InterPro" id="IPR050276">
    <property type="entry name" value="MshD_Acetyltransferase"/>
</dbReference>
<dbReference type="Proteomes" id="UP000000771">
    <property type="component" value="Chromosome"/>
</dbReference>
<gene>
    <name evidence="2" type="ordered locus">Afer_0441</name>
</gene>
<dbReference type="Pfam" id="PF00583">
    <property type="entry name" value="Acetyltransf_1"/>
    <property type="match status" value="1"/>
</dbReference>
<dbReference type="HOGENOM" id="CLU_013985_23_3_11"/>
<dbReference type="InterPro" id="IPR006464">
    <property type="entry name" value="AcTrfase_RimI/Ard1"/>
</dbReference>
<sequence>MMTVRPMRPEDLDAVLAIEESVSRVPWSRRSFVDELGAEGRLWRVADEGGVVRGYVGALIVVDEAHVLNVAVAREAWGRLIATRLLLDALDGLDALGVRDCTLEVRVSNARAQALYRRLGFAPVGLRRAYYPDNDEDAIVMWLRDLAAPASKERLAAVRLDLEGGAR</sequence>
<dbReference type="SUPFAM" id="SSF55729">
    <property type="entry name" value="Acyl-CoA N-acyltransferases (Nat)"/>
    <property type="match status" value="1"/>
</dbReference>
<dbReference type="InterPro" id="IPR016181">
    <property type="entry name" value="Acyl_CoA_acyltransferase"/>
</dbReference>
<proteinExistence type="predicted"/>